<dbReference type="RefSeq" id="WP_055738301.1">
    <property type="nucleotide sequence ID" value="NZ_JAAIWL010000016.1"/>
</dbReference>
<protein>
    <recommendedName>
        <fullName evidence="2">VOC domain-containing protein</fullName>
    </recommendedName>
</protein>
<evidence type="ECO:0000313" key="3">
    <source>
        <dbReference type="EMBL" id="KQL52606.1"/>
    </source>
</evidence>
<dbReference type="InterPro" id="IPR051785">
    <property type="entry name" value="MMCE/EMCE_epimerase"/>
</dbReference>
<proteinExistence type="predicted"/>
<dbReference type="GO" id="GO:0046872">
    <property type="term" value="F:metal ion binding"/>
    <property type="evidence" value="ECO:0007669"/>
    <property type="project" value="UniProtKB-KW"/>
</dbReference>
<evidence type="ECO:0000259" key="2">
    <source>
        <dbReference type="PROSITE" id="PS51819"/>
    </source>
</evidence>
<dbReference type="AlphaFoldDB" id="A0A0Q3TEY5"/>
<keyword evidence="4" id="KW-1185">Reference proteome</keyword>
<dbReference type="OrthoDB" id="9796521at2"/>
<dbReference type="Proteomes" id="UP000051888">
    <property type="component" value="Unassembled WGS sequence"/>
</dbReference>
<dbReference type="GO" id="GO:0046491">
    <property type="term" value="P:L-methylmalonyl-CoA metabolic process"/>
    <property type="evidence" value="ECO:0007669"/>
    <property type="project" value="TreeGrafter"/>
</dbReference>
<comment type="caution">
    <text evidence="3">The sequence shown here is derived from an EMBL/GenBank/DDBJ whole genome shotgun (WGS) entry which is preliminary data.</text>
</comment>
<reference evidence="3 4" key="1">
    <citation type="submission" date="2015-09" db="EMBL/GenBank/DDBJ databases">
        <title>Genome sequencing project for genomic taxonomy and phylogenomics of Bacillus-like bacteria.</title>
        <authorList>
            <person name="Liu B."/>
            <person name="Wang J."/>
            <person name="Zhu Y."/>
            <person name="Liu G."/>
            <person name="Chen Q."/>
            <person name="Chen Z."/>
            <person name="Lan J."/>
            <person name="Che J."/>
            <person name="Ge C."/>
            <person name="Shi H."/>
            <person name="Pan Z."/>
            <person name="Liu X."/>
        </authorList>
    </citation>
    <scope>NUCLEOTIDE SEQUENCE [LARGE SCALE GENOMIC DNA]</scope>
    <source>
        <strain evidence="3 4">LMG 18435</strain>
    </source>
</reference>
<dbReference type="EMBL" id="LJJC01000004">
    <property type="protein sequence ID" value="KQL52606.1"/>
    <property type="molecule type" value="Genomic_DNA"/>
</dbReference>
<dbReference type="PATRIC" id="fig|157838.3.peg.669"/>
<dbReference type="Gene3D" id="3.10.180.10">
    <property type="entry name" value="2,3-Dihydroxybiphenyl 1,2-Dioxygenase, domain 1"/>
    <property type="match status" value="1"/>
</dbReference>
<dbReference type="GO" id="GO:0004493">
    <property type="term" value="F:methylmalonyl-CoA epimerase activity"/>
    <property type="evidence" value="ECO:0007669"/>
    <property type="project" value="TreeGrafter"/>
</dbReference>
<dbReference type="InterPro" id="IPR004360">
    <property type="entry name" value="Glyas_Fos-R_dOase_dom"/>
</dbReference>
<dbReference type="STRING" id="157838.AN964_03030"/>
<accession>A0A0Q3TEY5</accession>
<dbReference type="PROSITE" id="PS51819">
    <property type="entry name" value="VOC"/>
    <property type="match status" value="1"/>
</dbReference>
<dbReference type="InterPro" id="IPR029068">
    <property type="entry name" value="Glyas_Bleomycin-R_OHBP_Dase"/>
</dbReference>
<evidence type="ECO:0000313" key="4">
    <source>
        <dbReference type="Proteomes" id="UP000051888"/>
    </source>
</evidence>
<organism evidence="3 4">
    <name type="scientific">Heyndrickxia shackletonii</name>
    <dbReference type="NCBI Taxonomy" id="157838"/>
    <lineage>
        <taxon>Bacteria</taxon>
        <taxon>Bacillati</taxon>
        <taxon>Bacillota</taxon>
        <taxon>Bacilli</taxon>
        <taxon>Bacillales</taxon>
        <taxon>Bacillaceae</taxon>
        <taxon>Heyndrickxia</taxon>
    </lineage>
</organism>
<dbReference type="PANTHER" id="PTHR43048">
    <property type="entry name" value="METHYLMALONYL-COA EPIMERASE"/>
    <property type="match status" value="1"/>
</dbReference>
<sequence length="129" mass="15268">MEFHAVRLLVNDFQKSLSFYRDVLGFSEWHNDEQEYAYFEKQQLALFSHLKIRDVIGEEQPTNEAFYSKFLLQFEVDNVDETYRGLVNKGVRFINLPHDQAGWGSRVVHLRDPEGNVIELYQILKKEKG</sequence>
<gene>
    <name evidence="3" type="ORF">AN964_03030</name>
</gene>
<dbReference type="SUPFAM" id="SSF54593">
    <property type="entry name" value="Glyoxalase/Bleomycin resistance protein/Dihydroxybiphenyl dioxygenase"/>
    <property type="match status" value="1"/>
</dbReference>
<evidence type="ECO:0000256" key="1">
    <source>
        <dbReference type="ARBA" id="ARBA00022723"/>
    </source>
</evidence>
<keyword evidence="1" id="KW-0479">Metal-binding</keyword>
<name>A0A0Q3TEY5_9BACI</name>
<dbReference type="PANTHER" id="PTHR43048:SF4">
    <property type="entry name" value="RING-CLEAVING DIOXYGENASE-RELATED"/>
    <property type="match status" value="1"/>
</dbReference>
<dbReference type="InterPro" id="IPR037523">
    <property type="entry name" value="VOC_core"/>
</dbReference>
<dbReference type="Pfam" id="PF00903">
    <property type="entry name" value="Glyoxalase"/>
    <property type="match status" value="1"/>
</dbReference>
<feature type="domain" description="VOC" evidence="2">
    <location>
        <begin position="2"/>
        <end position="123"/>
    </location>
</feature>